<dbReference type="PANTHER" id="PTHR43639">
    <property type="entry name" value="OXIDOREDUCTASE, SHORT-CHAIN DEHYDROGENASE/REDUCTASE FAMILY (AFU_ORTHOLOGUE AFUA_5G02870)"/>
    <property type="match status" value="1"/>
</dbReference>
<keyword evidence="4" id="KW-1185">Reference proteome</keyword>
<dbReference type="EMBL" id="CP001108">
    <property type="protein sequence ID" value="ACF45481.1"/>
    <property type="molecule type" value="Genomic_DNA"/>
</dbReference>
<evidence type="ECO:0000313" key="3">
    <source>
        <dbReference type="EMBL" id="ACF45481.1"/>
    </source>
</evidence>
<dbReference type="KEGG" id="paa:Paes_0424"/>
<dbReference type="STRING" id="290512.Paes_0424"/>
<dbReference type="PROSITE" id="PS00061">
    <property type="entry name" value="ADH_SHORT"/>
    <property type="match status" value="1"/>
</dbReference>
<dbReference type="InterPro" id="IPR036291">
    <property type="entry name" value="NAD(P)-bd_dom_sf"/>
</dbReference>
<dbReference type="PRINTS" id="PR00081">
    <property type="entry name" value="GDHRDH"/>
</dbReference>
<dbReference type="Pfam" id="PF13561">
    <property type="entry name" value="adh_short_C2"/>
    <property type="match status" value="1"/>
</dbReference>
<gene>
    <name evidence="3" type="ordered locus">Paes_0424</name>
</gene>
<dbReference type="InterPro" id="IPR020904">
    <property type="entry name" value="Sc_DH/Rdtase_CS"/>
</dbReference>
<dbReference type="InterPro" id="IPR002347">
    <property type="entry name" value="SDR_fam"/>
</dbReference>
<proteinExistence type="inferred from homology"/>
<dbReference type="SUPFAM" id="SSF51735">
    <property type="entry name" value="NAD(P)-binding Rossmann-fold domains"/>
    <property type="match status" value="1"/>
</dbReference>
<evidence type="ECO:0000256" key="1">
    <source>
        <dbReference type="ARBA" id="ARBA00006484"/>
    </source>
</evidence>
<dbReference type="CDD" id="cd05233">
    <property type="entry name" value="SDR_c"/>
    <property type="match status" value="1"/>
</dbReference>
<reference evidence="3" key="1">
    <citation type="submission" date="2008-06" db="EMBL/GenBank/DDBJ databases">
        <title>Complete sequence of chromosome of Prosthecochloris aestuarii DSM 271.</title>
        <authorList>
            <consortium name="US DOE Joint Genome Institute"/>
            <person name="Lucas S."/>
            <person name="Copeland A."/>
            <person name="Lapidus A."/>
            <person name="Glavina del Rio T."/>
            <person name="Dalin E."/>
            <person name="Tice H."/>
            <person name="Bruce D."/>
            <person name="Goodwin L."/>
            <person name="Pitluck S."/>
            <person name="Schmutz J."/>
            <person name="Larimer F."/>
            <person name="Land M."/>
            <person name="Hauser L."/>
            <person name="Kyrpides N."/>
            <person name="Anderson I."/>
            <person name="Liu Z."/>
            <person name="Li T."/>
            <person name="Zhao F."/>
            <person name="Overmann J."/>
            <person name="Bryant D.A."/>
            <person name="Richardson P."/>
        </authorList>
    </citation>
    <scope>NUCLEOTIDE SEQUENCE [LARGE SCALE GENOMIC DNA]</scope>
    <source>
        <strain evidence="3">DSM 271</strain>
    </source>
</reference>
<comment type="similarity">
    <text evidence="1">Belongs to the short-chain dehydrogenases/reductases (SDR) family.</text>
</comment>
<name>B4S4Y3_PROA2</name>
<organism evidence="3 4">
    <name type="scientific">Prosthecochloris aestuarii (strain DSM 271 / SK 413)</name>
    <dbReference type="NCBI Taxonomy" id="290512"/>
    <lineage>
        <taxon>Bacteria</taxon>
        <taxon>Pseudomonadati</taxon>
        <taxon>Chlorobiota</taxon>
        <taxon>Chlorobiia</taxon>
        <taxon>Chlorobiales</taxon>
        <taxon>Chlorobiaceae</taxon>
        <taxon>Prosthecochloris</taxon>
    </lineage>
</organism>
<sequence>MAEQQHKVCFMTGGSGRLGKQIASAMAREGYDIFFTWHSSHAEARNTLEAIQAISPSSAMVSCDISNVDEIKKAFAEFQARFNRLDLLITSASNFFGTPLPDVTEHEWDRLVDTNMKGTFFTMQEGASIMRNQNFVSRIITITDIAAELTWKNFAPYTASKAAVQHLTRVFAKVFAPSILVNSIAPGTFTINPEWNNGQELDDELANKIPLKRMGDPEDIIRTIRFLSQNDYVTGQIINVDGGRLLS</sequence>
<keyword evidence="2" id="KW-0560">Oxidoreductase</keyword>
<dbReference type="RefSeq" id="WP_012505018.1">
    <property type="nucleotide sequence ID" value="NC_011059.1"/>
</dbReference>
<dbReference type="HOGENOM" id="CLU_010194_1_3_10"/>
<accession>B4S4Y3</accession>
<protein>
    <submittedName>
        <fullName evidence="3">Short-chain dehydrogenase/reductase SDR</fullName>
    </submittedName>
</protein>
<dbReference type="GO" id="GO:0016491">
    <property type="term" value="F:oxidoreductase activity"/>
    <property type="evidence" value="ECO:0007669"/>
    <property type="project" value="UniProtKB-KW"/>
</dbReference>
<dbReference type="Proteomes" id="UP000002725">
    <property type="component" value="Chromosome"/>
</dbReference>
<evidence type="ECO:0000256" key="2">
    <source>
        <dbReference type="ARBA" id="ARBA00023002"/>
    </source>
</evidence>
<evidence type="ECO:0000313" key="4">
    <source>
        <dbReference type="Proteomes" id="UP000002725"/>
    </source>
</evidence>
<dbReference type="eggNOG" id="COG1028">
    <property type="taxonomic scope" value="Bacteria"/>
</dbReference>
<dbReference type="AlphaFoldDB" id="B4S4Y3"/>
<dbReference type="Gene3D" id="3.40.50.720">
    <property type="entry name" value="NAD(P)-binding Rossmann-like Domain"/>
    <property type="match status" value="1"/>
</dbReference>
<dbReference type="PANTHER" id="PTHR43639:SF1">
    <property type="entry name" value="SHORT-CHAIN DEHYDROGENASE_REDUCTASE FAMILY PROTEIN"/>
    <property type="match status" value="1"/>
</dbReference>